<evidence type="ECO:0000259" key="7">
    <source>
        <dbReference type="PROSITE" id="PS50089"/>
    </source>
</evidence>
<evidence type="ECO:0000256" key="4">
    <source>
        <dbReference type="PROSITE-ProRule" id="PRU00175"/>
    </source>
</evidence>
<dbReference type="GO" id="GO:0006301">
    <property type="term" value="P:DNA damage tolerance"/>
    <property type="evidence" value="ECO:0007669"/>
    <property type="project" value="InterPro"/>
</dbReference>
<dbReference type="PROSITE" id="PS00518">
    <property type="entry name" value="ZF_RING_1"/>
    <property type="match status" value="1"/>
</dbReference>
<dbReference type="InterPro" id="IPR018957">
    <property type="entry name" value="Znf_C3HC4_RING-type"/>
</dbReference>
<keyword evidence="5" id="KW-0175">Coiled coil</keyword>
<reference evidence="8 9" key="1">
    <citation type="submission" date="2018-06" db="EMBL/GenBank/DDBJ databases">
        <title>A transcriptomic atlas of mushroom development highlights an independent origin of complex multicellularity.</title>
        <authorList>
            <consortium name="DOE Joint Genome Institute"/>
            <person name="Krizsan K."/>
            <person name="Almasi E."/>
            <person name="Merenyi Z."/>
            <person name="Sahu N."/>
            <person name="Viragh M."/>
            <person name="Koszo T."/>
            <person name="Mondo S."/>
            <person name="Kiss B."/>
            <person name="Balint B."/>
            <person name="Kues U."/>
            <person name="Barry K."/>
            <person name="Hegedus J.C."/>
            <person name="Henrissat B."/>
            <person name="Johnson J."/>
            <person name="Lipzen A."/>
            <person name="Ohm R."/>
            <person name="Nagy I."/>
            <person name="Pangilinan J."/>
            <person name="Yan J."/>
            <person name="Xiong Y."/>
            <person name="Grigoriev I.V."/>
            <person name="Hibbett D.S."/>
            <person name="Nagy L.G."/>
        </authorList>
    </citation>
    <scope>NUCLEOTIDE SEQUENCE [LARGE SCALE GENOMIC DNA]</scope>
    <source>
        <strain evidence="8 9">SZMC22713</strain>
    </source>
</reference>
<dbReference type="EMBL" id="ML170174">
    <property type="protein sequence ID" value="TDL22633.1"/>
    <property type="molecule type" value="Genomic_DNA"/>
</dbReference>
<dbReference type="AlphaFoldDB" id="A0A4Y7Q4Q7"/>
<dbReference type="InterPro" id="IPR001841">
    <property type="entry name" value="Znf_RING"/>
</dbReference>
<dbReference type="InterPro" id="IPR039577">
    <property type="entry name" value="Rad18"/>
</dbReference>
<evidence type="ECO:0000313" key="8">
    <source>
        <dbReference type="EMBL" id="TDL22633.1"/>
    </source>
</evidence>
<evidence type="ECO:0000256" key="6">
    <source>
        <dbReference type="SAM" id="MobiDB-lite"/>
    </source>
</evidence>
<dbReference type="SUPFAM" id="SSF57850">
    <property type="entry name" value="RING/U-box"/>
    <property type="match status" value="1"/>
</dbReference>
<organism evidence="8 9">
    <name type="scientific">Rickenella mellea</name>
    <dbReference type="NCBI Taxonomy" id="50990"/>
    <lineage>
        <taxon>Eukaryota</taxon>
        <taxon>Fungi</taxon>
        <taxon>Dikarya</taxon>
        <taxon>Basidiomycota</taxon>
        <taxon>Agaricomycotina</taxon>
        <taxon>Agaricomycetes</taxon>
        <taxon>Hymenochaetales</taxon>
        <taxon>Rickenellaceae</taxon>
        <taxon>Rickenella</taxon>
    </lineage>
</organism>
<dbReference type="OrthoDB" id="3219336at2759"/>
<dbReference type="GO" id="GO:0003697">
    <property type="term" value="F:single-stranded DNA binding"/>
    <property type="evidence" value="ECO:0007669"/>
    <property type="project" value="InterPro"/>
</dbReference>
<evidence type="ECO:0000313" key="9">
    <source>
        <dbReference type="Proteomes" id="UP000294933"/>
    </source>
</evidence>
<dbReference type="InterPro" id="IPR017907">
    <property type="entry name" value="Znf_RING_CS"/>
</dbReference>
<dbReference type="SMART" id="SM00184">
    <property type="entry name" value="RING"/>
    <property type="match status" value="1"/>
</dbReference>
<dbReference type="Proteomes" id="UP000294933">
    <property type="component" value="Unassembled WGS sequence"/>
</dbReference>
<evidence type="ECO:0000256" key="3">
    <source>
        <dbReference type="ARBA" id="ARBA00022833"/>
    </source>
</evidence>
<evidence type="ECO:0000256" key="1">
    <source>
        <dbReference type="ARBA" id="ARBA00022723"/>
    </source>
</evidence>
<dbReference type="InterPro" id="IPR013083">
    <property type="entry name" value="Znf_RING/FYVE/PHD"/>
</dbReference>
<keyword evidence="9" id="KW-1185">Reference proteome</keyword>
<name>A0A4Y7Q4Q7_9AGAM</name>
<dbReference type="Gene3D" id="3.30.40.10">
    <property type="entry name" value="Zinc/RING finger domain, C3HC4 (zinc finger)"/>
    <property type="match status" value="1"/>
</dbReference>
<dbReference type="GO" id="GO:0061630">
    <property type="term" value="F:ubiquitin protein ligase activity"/>
    <property type="evidence" value="ECO:0007669"/>
    <property type="project" value="InterPro"/>
</dbReference>
<feature type="domain" description="RING-type" evidence="7">
    <location>
        <begin position="152"/>
        <end position="240"/>
    </location>
</feature>
<evidence type="ECO:0000256" key="2">
    <source>
        <dbReference type="ARBA" id="ARBA00022771"/>
    </source>
</evidence>
<gene>
    <name evidence="8" type="ORF">BD410DRAFT_788458</name>
</gene>
<dbReference type="VEuPathDB" id="FungiDB:BD410DRAFT_788458"/>
<keyword evidence="1" id="KW-0479">Metal-binding</keyword>
<dbReference type="PANTHER" id="PTHR14134">
    <property type="entry name" value="E3 UBIQUITIN-PROTEIN LIGASE RAD18"/>
    <property type="match status" value="1"/>
</dbReference>
<evidence type="ECO:0000256" key="5">
    <source>
        <dbReference type="SAM" id="Coils"/>
    </source>
</evidence>
<feature type="coiled-coil region" evidence="5">
    <location>
        <begin position="88"/>
        <end position="129"/>
    </location>
</feature>
<dbReference type="PROSITE" id="PS50089">
    <property type="entry name" value="ZF_RING_2"/>
    <property type="match status" value="1"/>
</dbReference>
<keyword evidence="2 4" id="KW-0863">Zinc-finger</keyword>
<dbReference type="GO" id="GO:0006513">
    <property type="term" value="P:protein monoubiquitination"/>
    <property type="evidence" value="ECO:0007669"/>
    <property type="project" value="InterPro"/>
</dbReference>
<sequence>MPAAAKVPKHGEASTSKRPNRGGGGGRETLHKAPAVPPREDDVIVLSSDTEEDEPLSPRKAQPKKRRTGTTNLMPEVVIVRDAVATGEAKEAANVVKLRKELKKAQQEIQELKVSREMVQGELMAAKAEVKNVRDVGGNKKNLSSLEEQLCCEICTATMWAPYTLTECGHSFCASCLLDWFNTALAQHMQQHPNYVAEIVVPPHLLAMRHHPGVNEQIRQWVAIRRAAMPQPQYTCPSCRVQARAKPVEVYKLKEIVRTVATLNGEGSPRRQGRLNTNPFSGFFPDEAV</sequence>
<accession>A0A4Y7Q4Q7</accession>
<feature type="region of interest" description="Disordered" evidence="6">
    <location>
        <begin position="1"/>
        <end position="70"/>
    </location>
</feature>
<dbReference type="Pfam" id="PF00097">
    <property type="entry name" value="zf-C3HC4"/>
    <property type="match status" value="1"/>
</dbReference>
<dbReference type="STRING" id="50990.A0A4Y7Q4Q7"/>
<proteinExistence type="predicted"/>
<dbReference type="GO" id="GO:0008270">
    <property type="term" value="F:zinc ion binding"/>
    <property type="evidence" value="ECO:0007669"/>
    <property type="project" value="UniProtKB-KW"/>
</dbReference>
<keyword evidence="3" id="KW-0862">Zinc</keyword>
<feature type="region of interest" description="Disordered" evidence="6">
    <location>
        <begin position="264"/>
        <end position="289"/>
    </location>
</feature>
<protein>
    <recommendedName>
        <fullName evidence="7">RING-type domain-containing protein</fullName>
    </recommendedName>
</protein>